<evidence type="ECO:0000313" key="5">
    <source>
        <dbReference type="Proteomes" id="UP000007305"/>
    </source>
</evidence>
<dbReference type="Gene3D" id="3.40.50.720">
    <property type="entry name" value="NAD(P)-binding Rossmann-like Domain"/>
    <property type="match status" value="1"/>
</dbReference>
<feature type="domain" description="3-beta hydroxysteroid dehydrogenase/isomerase" evidence="3">
    <location>
        <begin position="12"/>
        <end position="177"/>
    </location>
</feature>
<organism evidence="4 5">
    <name type="scientific">Zea mays</name>
    <name type="common">Maize</name>
    <dbReference type="NCBI Taxonomy" id="4577"/>
    <lineage>
        <taxon>Eukaryota</taxon>
        <taxon>Viridiplantae</taxon>
        <taxon>Streptophyta</taxon>
        <taxon>Embryophyta</taxon>
        <taxon>Tracheophyta</taxon>
        <taxon>Spermatophyta</taxon>
        <taxon>Magnoliopsida</taxon>
        <taxon>Liliopsida</taxon>
        <taxon>Poales</taxon>
        <taxon>Poaceae</taxon>
        <taxon>PACMAD clade</taxon>
        <taxon>Panicoideae</taxon>
        <taxon>Andropogonodae</taxon>
        <taxon>Andropogoneae</taxon>
        <taxon>Tripsacinae</taxon>
        <taxon>Zea</taxon>
    </lineage>
</organism>
<keyword evidence="5" id="KW-1185">Reference proteome</keyword>
<evidence type="ECO:0000256" key="2">
    <source>
        <dbReference type="ARBA" id="ARBA00023002"/>
    </source>
</evidence>
<evidence type="ECO:0000259" key="3">
    <source>
        <dbReference type="Pfam" id="PF01073"/>
    </source>
</evidence>
<dbReference type="GO" id="GO:0006694">
    <property type="term" value="P:steroid biosynthetic process"/>
    <property type="evidence" value="ECO:0007669"/>
    <property type="project" value="InterPro"/>
</dbReference>
<dbReference type="SUPFAM" id="SSF51735">
    <property type="entry name" value="NAD(P)-binding Rossmann-fold domains"/>
    <property type="match status" value="1"/>
</dbReference>
<evidence type="ECO:0000256" key="1">
    <source>
        <dbReference type="ARBA" id="ARBA00009219"/>
    </source>
</evidence>
<comment type="similarity">
    <text evidence="1">Belongs to the 3-beta-HSD family.</text>
</comment>
<reference evidence="5" key="1">
    <citation type="submission" date="2015-12" db="EMBL/GenBank/DDBJ databases">
        <title>Update maize B73 reference genome by single molecule sequencing technologies.</title>
        <authorList>
            <consortium name="Maize Genome Sequencing Project"/>
            <person name="Ware D."/>
        </authorList>
    </citation>
    <scope>NUCLEOTIDE SEQUENCE [LARGE SCALE GENOMIC DNA]</scope>
    <source>
        <strain evidence="5">cv. B73</strain>
    </source>
</reference>
<proteinExistence type="evidence at protein level"/>
<name>A0A804LLK1_MAIZE</name>
<accession>A0A804LLK1</accession>
<keyword evidence="2" id="KW-0560">Oxidoreductase</keyword>
<gene>
    <name evidence="4" type="primary">LOC100283692</name>
</gene>
<evidence type="ECO:0000313" key="4">
    <source>
        <dbReference type="EnsemblPlants" id="Zm00001eb019510_P002"/>
    </source>
</evidence>
<dbReference type="Pfam" id="PF01073">
    <property type="entry name" value="3Beta_HSD"/>
    <property type="match status" value="1"/>
</dbReference>
<dbReference type="Proteomes" id="UP000007305">
    <property type="component" value="Chromosome 1"/>
</dbReference>
<dbReference type="PANTHER" id="PTHR43245:SF51">
    <property type="entry name" value="SHORT CHAIN DEHYDROGENASE_REDUCTASE FAMILY 42E, MEMBER 2"/>
    <property type="match status" value="1"/>
</dbReference>
<dbReference type="AlphaFoldDB" id="A0A804LLK1"/>
<dbReference type="InterPro" id="IPR050177">
    <property type="entry name" value="Lipid_A_modif_metabolic_enz"/>
</dbReference>
<reference evidence="4" key="2">
    <citation type="submission" date="2019-07" db="EMBL/GenBank/DDBJ databases">
        <authorList>
            <person name="Seetharam A."/>
            <person name="Woodhouse M."/>
            <person name="Cannon E."/>
        </authorList>
    </citation>
    <scope>NUCLEOTIDE SEQUENCE [LARGE SCALE GENOMIC DNA]</scope>
    <source>
        <strain evidence="4">cv. B73</strain>
    </source>
</reference>
<reference evidence="4" key="3">
    <citation type="submission" date="2021-05" db="UniProtKB">
        <authorList>
            <consortium name="EnsemblPlants"/>
        </authorList>
    </citation>
    <scope>IDENTIFICATION</scope>
    <source>
        <strain evidence="4">cv. B73</strain>
    </source>
</reference>
<dbReference type="Gramene" id="Zm00001eb019510_T002">
    <property type="protein sequence ID" value="Zm00001eb019510_P002"/>
    <property type="gene ID" value="Zm00001eb019510"/>
</dbReference>
<dbReference type="PANTHER" id="PTHR43245">
    <property type="entry name" value="BIFUNCTIONAL POLYMYXIN RESISTANCE PROTEIN ARNA"/>
    <property type="match status" value="1"/>
</dbReference>
<dbReference type="EnsemblPlants" id="Zm00001eb019510_T002">
    <property type="protein sequence ID" value="Zm00001eb019510_P002"/>
    <property type="gene ID" value="Zm00001eb019510"/>
</dbReference>
<dbReference type="InterPro" id="IPR036291">
    <property type="entry name" value="NAD(P)-bd_dom_sf"/>
</dbReference>
<dbReference type="InterPro" id="IPR002225">
    <property type="entry name" value="3Beta_OHSteriod_DH/Estase"/>
</dbReference>
<dbReference type="GO" id="GO:0016616">
    <property type="term" value="F:oxidoreductase activity, acting on the CH-OH group of donors, NAD or NADP as acceptor"/>
    <property type="evidence" value="ECO:0007669"/>
    <property type="project" value="InterPro"/>
</dbReference>
<sequence>MEAVRGDGRWCVVTGGRGFAARHLVTMLLRSGEWRVRVADLGPAITLDRDEEEGFLGAALREGQAVYVSADLRDKAQVARAFEGAEVVFHMAAPDSSINNFHLHYGVNVDGTKNVIDTCIRCKVKRLIYTSSPSVVFDGVHGIFNADESMPYPDKFNDSYSETKADAEKLVMRANGKSKYIIGDGNNYYDFTYVENVAYGHVCAEKTLSSEDGAKIAAGKTYFITNMEPIKFWEFMSLILEGLGYERPSVKIPVSVMMPVAHVVEWTYQKFAKYGMKVPQLTPSRIRLLSCNRTFSCSRAKEQLGYEPLVSLKDGVKRTVESYSHLQAQNHRSISKASIFLGNGNRMKLPSSLVPTHTLYIHSTFVLHLKSLPIYLFICSCKNSTLGRCEANCDSASTVGCYLLPLIYMWLHLHHSDGKAFVTNCSVLIHSWHAAIKSVQSFIIPFHLLYLPTIK</sequence>
<keyword evidence="6" id="KW-1267">Proteomics identification</keyword>
<evidence type="ECO:0007829" key="6">
    <source>
        <dbReference type="PeptideAtlas" id="A0A804LLK1"/>
    </source>
</evidence>
<protein>
    <recommendedName>
        <fullName evidence="3">3-beta hydroxysteroid dehydrogenase/isomerase domain-containing protein</fullName>
    </recommendedName>
</protein>